<dbReference type="Pfam" id="PF00022">
    <property type="entry name" value="Actin"/>
    <property type="match status" value="2"/>
</dbReference>
<name>A0A9Q0LVZ5_ANAIG</name>
<comment type="similarity">
    <text evidence="1">Belongs to the actin family.</text>
</comment>
<dbReference type="InterPro" id="IPR004001">
    <property type="entry name" value="Actin_CS"/>
</dbReference>
<dbReference type="PROSITE" id="PS00432">
    <property type="entry name" value="ACTINS_2"/>
    <property type="match status" value="1"/>
</dbReference>
<dbReference type="InterPro" id="IPR004000">
    <property type="entry name" value="Actin"/>
</dbReference>
<reference evidence="2" key="1">
    <citation type="submission" date="2022-10" db="EMBL/GenBank/DDBJ databases">
        <title>Novel sulphate-reducing endosymbionts in the free-living metamonad Anaeramoeba.</title>
        <authorList>
            <person name="Jerlstrom-Hultqvist J."/>
            <person name="Cepicka I."/>
            <person name="Gallot-Lavallee L."/>
            <person name="Salas-Leiva D."/>
            <person name="Curtis B.A."/>
            <person name="Zahonova K."/>
            <person name="Pipaliya S."/>
            <person name="Dacks J."/>
            <person name="Roger A.J."/>
        </authorList>
    </citation>
    <scope>NUCLEOTIDE SEQUENCE</scope>
    <source>
        <strain evidence="2">BMAN</strain>
    </source>
</reference>
<evidence type="ECO:0000313" key="3">
    <source>
        <dbReference type="Proteomes" id="UP001149090"/>
    </source>
</evidence>
<keyword evidence="3" id="KW-1185">Reference proteome</keyword>
<protein>
    <submittedName>
        <fullName evidence="2">Actin-7-related</fullName>
    </submittedName>
</protein>
<dbReference type="Gene3D" id="3.30.420.40">
    <property type="match status" value="2"/>
</dbReference>
<dbReference type="InterPro" id="IPR043129">
    <property type="entry name" value="ATPase_NBD"/>
</dbReference>
<dbReference type="PRINTS" id="PR00190">
    <property type="entry name" value="ACTIN"/>
</dbReference>
<dbReference type="FunFam" id="3.30.420.40:FF:000050">
    <property type="entry name" value="Actin, alpha skeletal muscle"/>
    <property type="match status" value="1"/>
</dbReference>
<proteinExistence type="inferred from homology"/>
<accession>A0A9Q0LVZ5</accession>
<organism evidence="2 3">
    <name type="scientific">Anaeramoeba ignava</name>
    <name type="common">Anaerobic marine amoeba</name>
    <dbReference type="NCBI Taxonomy" id="1746090"/>
    <lineage>
        <taxon>Eukaryota</taxon>
        <taxon>Metamonada</taxon>
        <taxon>Anaeramoebidae</taxon>
        <taxon>Anaeramoeba</taxon>
    </lineage>
</organism>
<sequence>MFSNNLENQSNSQNKFEDDFSVIVIDVGCHSTKIGFAGEDSPQEVFPTLVGRSLVTEIMVGMGQKEAYIGDEVESKRTILSIRNPIERGIIKYWYDMEELWKFCYFNGLRIIPEEHPLLLIEPPSIQKKKQREKITSIMFETFNVPAFYLANSGILSLYSSGKTTGIVLESGGGLSHCVPIYESVDLKPQTKRIDLGGDDCTDYLMKSLIEKGYSISPHYQSNIFNKFKEENCYVSFDFEEESLIDEKFIMKQKEIPEKQPINIGKERFESSEILFRPSLVGNYHQKGIHEMLYESIIECEHDLQKELFKNIVLSGGSTFFSGFEERLHKELSKVVNNSTDFEIISLPERRYGSWIGGSILGSLSTFQQIWISKYEYDDCGPKLIHRKCG</sequence>
<gene>
    <name evidence="2" type="ORF">M0811_03975</name>
</gene>
<comment type="caution">
    <text evidence="2">The sequence shown here is derived from an EMBL/GenBank/DDBJ whole genome shotgun (WGS) entry which is preliminary data.</text>
</comment>
<dbReference type="SUPFAM" id="SSF53067">
    <property type="entry name" value="Actin-like ATPase domain"/>
    <property type="match status" value="2"/>
</dbReference>
<dbReference type="Gene3D" id="3.90.640.10">
    <property type="entry name" value="Actin, Chain A, domain 4"/>
    <property type="match status" value="1"/>
</dbReference>
<dbReference type="Proteomes" id="UP001149090">
    <property type="component" value="Unassembled WGS sequence"/>
</dbReference>
<dbReference type="PANTHER" id="PTHR11937">
    <property type="entry name" value="ACTIN"/>
    <property type="match status" value="1"/>
</dbReference>
<evidence type="ECO:0000256" key="1">
    <source>
        <dbReference type="RuleBase" id="RU000487"/>
    </source>
</evidence>
<dbReference type="AlphaFoldDB" id="A0A9Q0LVZ5"/>
<dbReference type="SMART" id="SM00268">
    <property type="entry name" value="ACTIN"/>
    <property type="match status" value="1"/>
</dbReference>
<evidence type="ECO:0000313" key="2">
    <source>
        <dbReference type="EMBL" id="KAJ5079666.1"/>
    </source>
</evidence>
<dbReference type="EMBL" id="JAPDFW010000022">
    <property type="protein sequence ID" value="KAJ5079666.1"/>
    <property type="molecule type" value="Genomic_DNA"/>
</dbReference>